<organism evidence="1 2">
    <name type="scientific">Coccomyxa viridis</name>
    <dbReference type="NCBI Taxonomy" id="1274662"/>
    <lineage>
        <taxon>Eukaryota</taxon>
        <taxon>Viridiplantae</taxon>
        <taxon>Chlorophyta</taxon>
        <taxon>core chlorophytes</taxon>
        <taxon>Trebouxiophyceae</taxon>
        <taxon>Trebouxiophyceae incertae sedis</taxon>
        <taxon>Coccomyxaceae</taxon>
        <taxon>Coccomyxa</taxon>
    </lineage>
</organism>
<sequence length="226" mass="24846">MATLTGLHIRTPVSGQQRAAHLPSKIAFKPCNAAAFSVHAPCRSGRSTTLHIQNFKFLKNVGLKKPGFLPDFGKEKRKAVLDRFYTNFDAQTYDELLADGFELVDTTEPNRKYSKQDWKRLMLDHVIPAIPDFSWSHATDGTKDEKDGFSTVVVKATGHHTGQAFSLPTVDAPAVQPSGKKFQLAEEKIRVKVEDGQIQKMEVLGNKGAGPRALYEALGGKTPATV</sequence>
<evidence type="ECO:0000313" key="2">
    <source>
        <dbReference type="Proteomes" id="UP001497392"/>
    </source>
</evidence>
<comment type="caution">
    <text evidence="1">The sequence shown here is derived from an EMBL/GenBank/DDBJ whole genome shotgun (WGS) entry which is preliminary data.</text>
</comment>
<dbReference type="InterPro" id="IPR032710">
    <property type="entry name" value="NTF2-like_dom_sf"/>
</dbReference>
<accession>A0ABP1FXP4</accession>
<dbReference type="SUPFAM" id="SSF54427">
    <property type="entry name" value="NTF2-like"/>
    <property type="match status" value="1"/>
</dbReference>
<dbReference type="EMBL" id="CAXHTA020000009">
    <property type="protein sequence ID" value="CAL5223759.1"/>
    <property type="molecule type" value="Genomic_DNA"/>
</dbReference>
<proteinExistence type="predicted"/>
<gene>
    <name evidence="1" type="primary">g6322</name>
    <name evidence="1" type="ORF">VP750_LOCUS5418</name>
</gene>
<keyword evidence="2" id="KW-1185">Reference proteome</keyword>
<evidence type="ECO:0000313" key="1">
    <source>
        <dbReference type="EMBL" id="CAL5223759.1"/>
    </source>
</evidence>
<name>A0ABP1FXP4_9CHLO</name>
<reference evidence="1 2" key="1">
    <citation type="submission" date="2024-06" db="EMBL/GenBank/DDBJ databases">
        <authorList>
            <person name="Kraege A."/>
            <person name="Thomma B."/>
        </authorList>
    </citation>
    <scope>NUCLEOTIDE SEQUENCE [LARGE SCALE GENOMIC DNA]</scope>
</reference>
<protein>
    <submittedName>
        <fullName evidence="1">G6322 protein</fullName>
    </submittedName>
</protein>
<dbReference type="Proteomes" id="UP001497392">
    <property type="component" value="Unassembled WGS sequence"/>
</dbReference>
<dbReference type="Gene3D" id="3.10.450.50">
    <property type="match status" value="1"/>
</dbReference>